<comment type="caution">
    <text evidence="1">The sequence shown here is derived from an EMBL/GenBank/DDBJ whole genome shotgun (WGS) entry which is preliminary data.</text>
</comment>
<feature type="non-terminal residue" evidence="1">
    <location>
        <position position="1"/>
    </location>
</feature>
<protein>
    <submittedName>
        <fullName evidence="1">Uncharacterized protein</fullName>
    </submittedName>
</protein>
<proteinExistence type="predicted"/>
<sequence length="117" mass="13349">EPKEQHIAPLTLPILYDPENVLNCPHDTSHQIEHQQLTNINSTKKILSNDLSSILDETFIEESNKRDKLNDSLLPIQINKQLLPVSNIRLNKSTNFFDMVYSSFICITENSVVMGIT</sequence>
<gene>
    <name evidence="1" type="ORF">SEV965_LOCUS39102</name>
</gene>
<reference evidence="1" key="1">
    <citation type="submission" date="2021-02" db="EMBL/GenBank/DDBJ databases">
        <authorList>
            <person name="Nowell W R."/>
        </authorList>
    </citation>
    <scope>NUCLEOTIDE SEQUENCE</scope>
</reference>
<evidence type="ECO:0000313" key="2">
    <source>
        <dbReference type="Proteomes" id="UP000663889"/>
    </source>
</evidence>
<dbReference type="Proteomes" id="UP000663889">
    <property type="component" value="Unassembled WGS sequence"/>
</dbReference>
<evidence type="ECO:0000313" key="1">
    <source>
        <dbReference type="EMBL" id="CAF1559937.1"/>
    </source>
</evidence>
<accession>A0A815XNY7</accession>
<dbReference type="AlphaFoldDB" id="A0A815XNY7"/>
<organism evidence="1 2">
    <name type="scientific">Rotaria sordida</name>
    <dbReference type="NCBI Taxonomy" id="392033"/>
    <lineage>
        <taxon>Eukaryota</taxon>
        <taxon>Metazoa</taxon>
        <taxon>Spiralia</taxon>
        <taxon>Gnathifera</taxon>
        <taxon>Rotifera</taxon>
        <taxon>Eurotatoria</taxon>
        <taxon>Bdelloidea</taxon>
        <taxon>Philodinida</taxon>
        <taxon>Philodinidae</taxon>
        <taxon>Rotaria</taxon>
    </lineage>
</organism>
<name>A0A815XNY7_9BILA</name>
<dbReference type="EMBL" id="CAJNOU010011987">
    <property type="protein sequence ID" value="CAF1559937.1"/>
    <property type="molecule type" value="Genomic_DNA"/>
</dbReference>